<keyword evidence="10 14" id="KW-0408">Iron</keyword>
<evidence type="ECO:0000256" key="6">
    <source>
        <dbReference type="ARBA" id="ARBA00022723"/>
    </source>
</evidence>
<dbReference type="Proteomes" id="UP000240830">
    <property type="component" value="Unassembled WGS sequence"/>
</dbReference>
<evidence type="ECO:0000256" key="8">
    <source>
        <dbReference type="ARBA" id="ARBA00022982"/>
    </source>
</evidence>
<dbReference type="Pfam" id="PF21162">
    <property type="entry name" value="ETFQO_UQ-bd"/>
    <property type="match status" value="1"/>
</dbReference>
<dbReference type="PRINTS" id="PR00469">
    <property type="entry name" value="PNDRDTASEII"/>
</dbReference>
<reference evidence="16 17" key="1">
    <citation type="submission" date="2016-10" db="EMBL/GenBank/DDBJ databases">
        <title>The genome of Paramicrosporidium saccamoebae is the missing link in understanding Cryptomycota and Microsporidia evolution.</title>
        <authorList>
            <person name="Quandt C.A."/>
            <person name="Beaudet D."/>
            <person name="Corsaro D."/>
            <person name="Michel R."/>
            <person name="Corradi N."/>
            <person name="James T."/>
        </authorList>
    </citation>
    <scope>NUCLEOTIDE SEQUENCE [LARGE SCALE GENOMIC DNA]</scope>
    <source>
        <strain evidence="16 17">KSL3</strain>
    </source>
</reference>
<dbReference type="EC" id="1.5.5.1" evidence="14"/>
<dbReference type="GO" id="GO:0051539">
    <property type="term" value="F:4 iron, 4 sulfur cluster binding"/>
    <property type="evidence" value="ECO:0007669"/>
    <property type="project" value="UniProtKB-UniRule"/>
</dbReference>
<dbReference type="InterPro" id="IPR017896">
    <property type="entry name" value="4Fe4S_Fe-S-bd"/>
</dbReference>
<dbReference type="SUPFAM" id="SSF51905">
    <property type="entry name" value="FAD/NAD(P)-binding domain"/>
    <property type="match status" value="1"/>
</dbReference>
<dbReference type="GO" id="GO:0046872">
    <property type="term" value="F:metal ion binding"/>
    <property type="evidence" value="ECO:0007669"/>
    <property type="project" value="UniProtKB-KW"/>
</dbReference>
<dbReference type="Gene3D" id="3.30.9.90">
    <property type="match status" value="1"/>
</dbReference>
<name>A0A2H9TIB6_9FUNG</name>
<dbReference type="Gene3D" id="3.50.50.60">
    <property type="entry name" value="FAD/NAD(P)-binding domain"/>
    <property type="match status" value="1"/>
</dbReference>
<dbReference type="AlphaFoldDB" id="A0A2H9TIB6"/>
<keyword evidence="7 14" id="KW-0274">FAD</keyword>
<comment type="catalytic activity">
    <reaction evidence="13 14">
        <text>a ubiquinone + reduced [electron-transfer flavoprotein] = a ubiquinol + oxidized [electron-transfer flavoprotein] + H(+)</text>
        <dbReference type="Rhea" id="RHEA:24052"/>
        <dbReference type="Rhea" id="RHEA-COMP:9565"/>
        <dbReference type="Rhea" id="RHEA-COMP:9566"/>
        <dbReference type="Rhea" id="RHEA-COMP:10685"/>
        <dbReference type="Rhea" id="RHEA-COMP:10686"/>
        <dbReference type="ChEBI" id="CHEBI:15378"/>
        <dbReference type="ChEBI" id="CHEBI:16389"/>
        <dbReference type="ChEBI" id="CHEBI:17976"/>
        <dbReference type="ChEBI" id="CHEBI:57692"/>
        <dbReference type="ChEBI" id="CHEBI:58307"/>
        <dbReference type="EC" id="1.5.5.1"/>
    </reaction>
</comment>
<evidence type="ECO:0000313" key="16">
    <source>
        <dbReference type="EMBL" id="PJF17350.1"/>
    </source>
</evidence>
<keyword evidence="17" id="KW-1185">Reference proteome</keyword>
<evidence type="ECO:0000256" key="3">
    <source>
        <dbReference type="ARBA" id="ARBA00022448"/>
    </source>
</evidence>
<dbReference type="InterPro" id="IPR036188">
    <property type="entry name" value="FAD/NAD-bd_sf"/>
</dbReference>
<evidence type="ECO:0000256" key="10">
    <source>
        <dbReference type="ARBA" id="ARBA00023004"/>
    </source>
</evidence>
<dbReference type="STRING" id="1246581.A0A2H9TIB6"/>
<keyword evidence="8 14" id="KW-0249">Electron transport</keyword>
<evidence type="ECO:0000256" key="12">
    <source>
        <dbReference type="ARBA" id="ARBA00023075"/>
    </source>
</evidence>
<keyword evidence="3 14" id="KW-0813">Transport</keyword>
<dbReference type="OrthoDB" id="437331at2759"/>
<keyword evidence="11 14" id="KW-0411">Iron-sulfur</keyword>
<dbReference type="InterPro" id="IPR040156">
    <property type="entry name" value="ETF-QO"/>
</dbReference>
<keyword evidence="9 14" id="KW-0560">Oxidoreductase</keyword>
<feature type="domain" description="4Fe-4S ferredoxin-type" evidence="15">
    <location>
        <begin position="507"/>
        <end position="536"/>
    </location>
</feature>
<dbReference type="PANTHER" id="PTHR10617:SF107">
    <property type="entry name" value="ELECTRON TRANSFER FLAVOPROTEIN-UBIQUINONE OXIDOREDUCTASE, MITOCHONDRIAL"/>
    <property type="match status" value="1"/>
</dbReference>
<keyword evidence="5 14" id="KW-0285">Flavoprotein</keyword>
<dbReference type="Pfam" id="PF05187">
    <property type="entry name" value="Fer4_ETF_QO"/>
    <property type="match status" value="1"/>
</dbReference>
<dbReference type="InterPro" id="IPR049398">
    <property type="entry name" value="ETF-QO/FixC_UQ-bd"/>
</dbReference>
<dbReference type="GO" id="GO:0005743">
    <property type="term" value="C:mitochondrial inner membrane"/>
    <property type="evidence" value="ECO:0007669"/>
    <property type="project" value="TreeGrafter"/>
</dbReference>
<dbReference type="SUPFAM" id="SSF54862">
    <property type="entry name" value="4Fe-4S ferredoxins"/>
    <property type="match status" value="1"/>
</dbReference>
<comment type="cofactor">
    <cofactor evidence="14">
        <name>[4Fe-4S] cluster</name>
        <dbReference type="ChEBI" id="CHEBI:49883"/>
    </cofactor>
    <text evidence="14">Binds 1 [4Fe-4S] cluster.</text>
</comment>
<evidence type="ECO:0000256" key="7">
    <source>
        <dbReference type="ARBA" id="ARBA00022827"/>
    </source>
</evidence>
<gene>
    <name evidence="16" type="ORF">PSACC_02804</name>
</gene>
<dbReference type="EMBL" id="MTSL01000178">
    <property type="protein sequence ID" value="PJF17350.1"/>
    <property type="molecule type" value="Genomic_DNA"/>
</dbReference>
<accession>A0A2H9TIB6</accession>
<protein>
    <recommendedName>
        <fullName evidence="14">Electron transfer flavoprotein-ubiquinone oxidoreductase</fullName>
        <shortName evidence="14">ETF-QO</shortName>
        <ecNumber evidence="14">1.5.5.1</ecNumber>
    </recommendedName>
</protein>
<keyword evidence="12 14" id="KW-0830">Ubiquinone</keyword>
<comment type="function">
    <text evidence="2 14">Accepts electrons from ETF and reduces ubiquinone.</text>
</comment>
<comment type="caution">
    <text evidence="16">The sequence shown here is derived from an EMBL/GenBank/DDBJ whole genome shotgun (WGS) entry which is preliminary data.</text>
</comment>
<evidence type="ECO:0000256" key="4">
    <source>
        <dbReference type="ARBA" id="ARBA00022485"/>
    </source>
</evidence>
<evidence type="ECO:0000256" key="1">
    <source>
        <dbReference type="ARBA" id="ARBA00001974"/>
    </source>
</evidence>
<keyword evidence="4" id="KW-0004">4Fe-4S</keyword>
<dbReference type="GO" id="GO:0004174">
    <property type="term" value="F:electron-transferring-flavoprotein dehydrogenase activity"/>
    <property type="evidence" value="ECO:0007669"/>
    <property type="project" value="UniProtKB-UniRule"/>
</dbReference>
<evidence type="ECO:0000256" key="13">
    <source>
        <dbReference type="ARBA" id="ARBA00052682"/>
    </source>
</evidence>
<evidence type="ECO:0000256" key="9">
    <source>
        <dbReference type="ARBA" id="ARBA00023002"/>
    </source>
</evidence>
<evidence type="ECO:0000256" key="5">
    <source>
        <dbReference type="ARBA" id="ARBA00022630"/>
    </source>
</evidence>
<dbReference type="PROSITE" id="PS51379">
    <property type="entry name" value="4FE4S_FER_2"/>
    <property type="match status" value="1"/>
</dbReference>
<sequence length="547" mass="60832">MSQFMRRFSSVAERAVVETDVLVVGGGPAGLAAAIRLGQLAKEKGREPNVMLIEKGAEIVLEPRAFDELFPNWQSEYGADSADPAPLRTAATTDKLCFLTEQYQFPMPKLGDMRNKGNWIVSLSEVTRWMGRRAEELGISMFPGFAGREVLYENGRVVGVATNDVGVDRKGQGKPNFERGMEIKANVTLFAEGCHGSLTKGLIKRFALREDTHQTYGIGLKEVWEVSKEKHQPGLVMHTVGWPLDRQTYGGSFMYHYGDNLVSLGLVVGLDYQNPYLNPYKEFQRLKTHPTMKRYLEGGRCIAYGARALNEGGIQSIPKLTFPGGALVGCTAGFLNVPKIKGSHTAMKSGMVAAETAFQALGGNMDEYEQKLKESWVYSELQRVRNVRPAFEKFGLYGGLLYSGIDQMVFRGRLPWTFAHKMPDYAMLKPAIQCRPIEYGRADGVLTFDLLENVSRTGTNHEEDQPCHLQLKDPNVPVKDNLAVFAGPEQRFCPAGVYEYVPEGDTMRFQINAQNCIHCKTCDIKDPSQNINWVPPEGAGGPQYTMT</sequence>
<evidence type="ECO:0000256" key="11">
    <source>
        <dbReference type="ARBA" id="ARBA00023014"/>
    </source>
</evidence>
<dbReference type="SUPFAM" id="SSF54373">
    <property type="entry name" value="FAD-linked reductases, C-terminal domain"/>
    <property type="match status" value="1"/>
</dbReference>
<evidence type="ECO:0000259" key="15">
    <source>
        <dbReference type="PROSITE" id="PS51379"/>
    </source>
</evidence>
<comment type="cofactor">
    <cofactor evidence="1 14">
        <name>FAD</name>
        <dbReference type="ChEBI" id="CHEBI:57692"/>
    </cofactor>
</comment>
<dbReference type="InterPro" id="IPR007859">
    <property type="entry name" value="ETF-QO/FixX_C"/>
</dbReference>
<evidence type="ECO:0000256" key="2">
    <source>
        <dbReference type="ARBA" id="ARBA00002819"/>
    </source>
</evidence>
<dbReference type="PANTHER" id="PTHR10617">
    <property type="entry name" value="ELECTRON TRANSFER FLAVOPROTEIN-UBIQUINONE OXIDOREDUCTASE"/>
    <property type="match status" value="1"/>
</dbReference>
<organism evidence="16 17">
    <name type="scientific">Paramicrosporidium saccamoebae</name>
    <dbReference type="NCBI Taxonomy" id="1246581"/>
    <lineage>
        <taxon>Eukaryota</taxon>
        <taxon>Fungi</taxon>
        <taxon>Fungi incertae sedis</taxon>
        <taxon>Cryptomycota</taxon>
        <taxon>Cryptomycota incertae sedis</taxon>
        <taxon>Paramicrosporidium</taxon>
    </lineage>
</organism>
<dbReference type="Gene3D" id="3.30.70.20">
    <property type="match status" value="1"/>
</dbReference>
<proteinExistence type="predicted"/>
<evidence type="ECO:0000256" key="14">
    <source>
        <dbReference type="RuleBase" id="RU366068"/>
    </source>
</evidence>
<evidence type="ECO:0000313" key="17">
    <source>
        <dbReference type="Proteomes" id="UP000240830"/>
    </source>
</evidence>
<dbReference type="FunFam" id="3.30.70.20:FF:000012">
    <property type="entry name" value="Electron transfer flavoprotein-ubiquinone oxidoreductase, mitochondrial"/>
    <property type="match status" value="1"/>
</dbReference>
<keyword evidence="6 14" id="KW-0479">Metal-binding</keyword>